<dbReference type="Pfam" id="PF08281">
    <property type="entry name" value="Sigma70_r4_2"/>
    <property type="match status" value="1"/>
</dbReference>
<organism evidence="8 9">
    <name type="scientific">Pseudofulvimonas gallinarii</name>
    <dbReference type="NCBI Taxonomy" id="634155"/>
    <lineage>
        <taxon>Bacteria</taxon>
        <taxon>Pseudomonadati</taxon>
        <taxon>Pseudomonadota</taxon>
        <taxon>Gammaproteobacteria</taxon>
        <taxon>Lysobacterales</taxon>
        <taxon>Rhodanobacteraceae</taxon>
        <taxon>Pseudofulvimonas</taxon>
    </lineage>
</organism>
<dbReference type="InterPro" id="IPR007627">
    <property type="entry name" value="RNA_pol_sigma70_r2"/>
</dbReference>
<keyword evidence="9" id="KW-1185">Reference proteome</keyword>
<feature type="domain" description="RNA polymerase sigma factor 70 region 4 type 2" evidence="7">
    <location>
        <begin position="133"/>
        <end position="183"/>
    </location>
</feature>
<evidence type="ECO:0000313" key="9">
    <source>
        <dbReference type="Proteomes" id="UP000294599"/>
    </source>
</evidence>
<dbReference type="EMBL" id="SMAF01000006">
    <property type="protein sequence ID" value="TCS99221.1"/>
    <property type="molecule type" value="Genomic_DNA"/>
</dbReference>
<gene>
    <name evidence="8" type="ORF">EDC25_10659</name>
</gene>
<comment type="similarity">
    <text evidence="1">Belongs to the sigma-70 factor family. ECF subfamily.</text>
</comment>
<dbReference type="InterPro" id="IPR014284">
    <property type="entry name" value="RNA_pol_sigma-70_dom"/>
</dbReference>
<name>A0A4R3LGB4_9GAMM</name>
<sequence>MESTAPPLESTATLLSRVRDGDSAARERLCALYLPILMRWAHGRLPPVARDLAETADVVQVALIKALKAIDHFQPQREGAFLAYLRTALLNVVRSEIGRSLRAAGRVSDEVLDYAADDSMLVQAIGPDLVWDYERALAELTPEWREAVILRLEFGFSFEEIAAAMQRPSANAARMLVHRAIAALSERLGQG</sequence>
<keyword evidence="5" id="KW-0804">Transcription</keyword>
<evidence type="ECO:0000313" key="8">
    <source>
        <dbReference type="EMBL" id="TCS99221.1"/>
    </source>
</evidence>
<dbReference type="PANTHER" id="PTHR43133">
    <property type="entry name" value="RNA POLYMERASE ECF-TYPE SIGMA FACTO"/>
    <property type="match status" value="1"/>
</dbReference>
<evidence type="ECO:0000256" key="5">
    <source>
        <dbReference type="ARBA" id="ARBA00023163"/>
    </source>
</evidence>
<dbReference type="GO" id="GO:0006352">
    <property type="term" value="P:DNA-templated transcription initiation"/>
    <property type="evidence" value="ECO:0007669"/>
    <property type="project" value="InterPro"/>
</dbReference>
<proteinExistence type="inferred from homology"/>
<comment type="caution">
    <text evidence="8">The sequence shown here is derived from an EMBL/GenBank/DDBJ whole genome shotgun (WGS) entry which is preliminary data.</text>
</comment>
<dbReference type="InterPro" id="IPR013324">
    <property type="entry name" value="RNA_pol_sigma_r3/r4-like"/>
</dbReference>
<evidence type="ECO:0000256" key="2">
    <source>
        <dbReference type="ARBA" id="ARBA00023015"/>
    </source>
</evidence>
<feature type="domain" description="RNA polymerase sigma-70 region 2" evidence="6">
    <location>
        <begin position="32"/>
        <end position="98"/>
    </location>
</feature>
<evidence type="ECO:0000256" key="1">
    <source>
        <dbReference type="ARBA" id="ARBA00010641"/>
    </source>
</evidence>
<evidence type="ECO:0000256" key="4">
    <source>
        <dbReference type="ARBA" id="ARBA00023125"/>
    </source>
</evidence>
<dbReference type="NCBIfam" id="TIGR02937">
    <property type="entry name" value="sigma70-ECF"/>
    <property type="match status" value="1"/>
</dbReference>
<keyword evidence="3" id="KW-0731">Sigma factor</keyword>
<dbReference type="InterPro" id="IPR036388">
    <property type="entry name" value="WH-like_DNA-bd_sf"/>
</dbReference>
<dbReference type="GO" id="GO:0003677">
    <property type="term" value="F:DNA binding"/>
    <property type="evidence" value="ECO:0007669"/>
    <property type="project" value="UniProtKB-KW"/>
</dbReference>
<dbReference type="RefSeq" id="WP_164484033.1">
    <property type="nucleotide sequence ID" value="NZ_JBHLWF010000031.1"/>
</dbReference>
<dbReference type="InterPro" id="IPR013325">
    <property type="entry name" value="RNA_pol_sigma_r2"/>
</dbReference>
<dbReference type="Proteomes" id="UP000294599">
    <property type="component" value="Unassembled WGS sequence"/>
</dbReference>
<dbReference type="GO" id="GO:0016987">
    <property type="term" value="F:sigma factor activity"/>
    <property type="evidence" value="ECO:0007669"/>
    <property type="project" value="UniProtKB-KW"/>
</dbReference>
<accession>A0A4R3LGB4</accession>
<dbReference type="SUPFAM" id="SSF88659">
    <property type="entry name" value="Sigma3 and sigma4 domains of RNA polymerase sigma factors"/>
    <property type="match status" value="1"/>
</dbReference>
<evidence type="ECO:0000259" key="7">
    <source>
        <dbReference type="Pfam" id="PF08281"/>
    </source>
</evidence>
<dbReference type="Pfam" id="PF04542">
    <property type="entry name" value="Sigma70_r2"/>
    <property type="match status" value="1"/>
</dbReference>
<dbReference type="PANTHER" id="PTHR43133:SF8">
    <property type="entry name" value="RNA POLYMERASE SIGMA FACTOR HI_1459-RELATED"/>
    <property type="match status" value="1"/>
</dbReference>
<dbReference type="AlphaFoldDB" id="A0A4R3LGB4"/>
<protein>
    <submittedName>
        <fullName evidence="8">RNA polymerase sigma-70 factor (ECF subfamily)</fullName>
    </submittedName>
</protein>
<evidence type="ECO:0000256" key="3">
    <source>
        <dbReference type="ARBA" id="ARBA00023082"/>
    </source>
</evidence>
<dbReference type="Gene3D" id="1.10.1740.10">
    <property type="match status" value="1"/>
</dbReference>
<dbReference type="Gene3D" id="1.10.10.10">
    <property type="entry name" value="Winged helix-like DNA-binding domain superfamily/Winged helix DNA-binding domain"/>
    <property type="match status" value="1"/>
</dbReference>
<dbReference type="InterPro" id="IPR039425">
    <property type="entry name" value="RNA_pol_sigma-70-like"/>
</dbReference>
<reference evidence="8 9" key="1">
    <citation type="submission" date="2019-03" db="EMBL/GenBank/DDBJ databases">
        <title>Genomic Encyclopedia of Type Strains, Phase IV (KMG-IV): sequencing the most valuable type-strain genomes for metagenomic binning, comparative biology and taxonomic classification.</title>
        <authorList>
            <person name="Goeker M."/>
        </authorList>
    </citation>
    <scope>NUCLEOTIDE SEQUENCE [LARGE SCALE GENOMIC DNA]</scope>
    <source>
        <strain evidence="8 9">DSM 21944</strain>
    </source>
</reference>
<dbReference type="SUPFAM" id="SSF88946">
    <property type="entry name" value="Sigma2 domain of RNA polymerase sigma factors"/>
    <property type="match status" value="1"/>
</dbReference>
<evidence type="ECO:0000259" key="6">
    <source>
        <dbReference type="Pfam" id="PF04542"/>
    </source>
</evidence>
<keyword evidence="2" id="KW-0805">Transcription regulation</keyword>
<dbReference type="InterPro" id="IPR013249">
    <property type="entry name" value="RNA_pol_sigma70_r4_t2"/>
</dbReference>
<keyword evidence="4" id="KW-0238">DNA-binding</keyword>